<dbReference type="Proteomes" id="UP001553161">
    <property type="component" value="Unassembled WGS sequence"/>
</dbReference>
<feature type="transmembrane region" description="Helical" evidence="1">
    <location>
        <begin position="12"/>
        <end position="32"/>
    </location>
</feature>
<keyword evidence="1" id="KW-1133">Transmembrane helix</keyword>
<proteinExistence type="predicted"/>
<dbReference type="RefSeq" id="WP_366191447.1">
    <property type="nucleotide sequence ID" value="NZ_JBFBVU010000002.1"/>
</dbReference>
<comment type="caution">
    <text evidence="2">The sequence shown here is derived from an EMBL/GenBank/DDBJ whole genome shotgun (WGS) entry which is preliminary data.</text>
</comment>
<feature type="transmembrane region" description="Helical" evidence="1">
    <location>
        <begin position="38"/>
        <end position="56"/>
    </location>
</feature>
<name>A0ABV3L3T4_9RHOB</name>
<feature type="transmembrane region" description="Helical" evidence="1">
    <location>
        <begin position="292"/>
        <end position="313"/>
    </location>
</feature>
<keyword evidence="1" id="KW-0472">Membrane</keyword>
<accession>A0ABV3L3T4</accession>
<sequence>MPATPPAALPRLGWSLVLRIAAGLLVPILLTLTFTPEASLAAVGGALLGAVGSLVGSSRRSLLGAAVLLGLLGLDHWLPGSFGLLPIALILALAAGVESATTGGRSLTMALFGAVMLAGAVFRDGAAPSTAAMVFAASLVYGALLAVTLNLHGRAALPANSARGGIEQAVFLCAGLLLTQALMAGFDTTQALWTAQMFVMRAMASPDLSPRRSLQYVAGAAIGAGLAAAWQELGLTAEIPWLRLLLAAVFLLLGLRYAIAARVFSAAALTLAVLLSSAATPGQALIRFEAAGLSALLALLLLLALQVLGAWLWRPRDP</sequence>
<feature type="transmembrane region" description="Helical" evidence="1">
    <location>
        <begin position="214"/>
        <end position="233"/>
    </location>
</feature>
<feature type="transmembrane region" description="Helical" evidence="1">
    <location>
        <begin position="239"/>
        <end position="259"/>
    </location>
</feature>
<evidence type="ECO:0000256" key="1">
    <source>
        <dbReference type="SAM" id="Phobius"/>
    </source>
</evidence>
<keyword evidence="3" id="KW-1185">Reference proteome</keyword>
<evidence type="ECO:0008006" key="4">
    <source>
        <dbReference type="Google" id="ProtNLM"/>
    </source>
</evidence>
<dbReference type="EMBL" id="JBFBVU010000002">
    <property type="protein sequence ID" value="MEV8465765.1"/>
    <property type="molecule type" value="Genomic_DNA"/>
</dbReference>
<feature type="transmembrane region" description="Helical" evidence="1">
    <location>
        <begin position="266"/>
        <end position="286"/>
    </location>
</feature>
<feature type="transmembrane region" description="Helical" evidence="1">
    <location>
        <begin position="129"/>
        <end position="149"/>
    </location>
</feature>
<organism evidence="2 3">
    <name type="scientific">Meridianimarinicoccus marinus</name>
    <dbReference type="NCBI Taxonomy" id="3231483"/>
    <lineage>
        <taxon>Bacteria</taxon>
        <taxon>Pseudomonadati</taxon>
        <taxon>Pseudomonadota</taxon>
        <taxon>Alphaproteobacteria</taxon>
        <taxon>Rhodobacterales</taxon>
        <taxon>Paracoccaceae</taxon>
        <taxon>Meridianimarinicoccus</taxon>
    </lineage>
</organism>
<gene>
    <name evidence="2" type="ORF">AB0T83_03080</name>
</gene>
<reference evidence="2 3" key="1">
    <citation type="submission" date="2024-07" db="EMBL/GenBank/DDBJ databases">
        <authorList>
            <person name="Kang M."/>
        </authorList>
    </citation>
    <scope>NUCLEOTIDE SEQUENCE [LARGE SCALE GENOMIC DNA]</scope>
    <source>
        <strain evidence="2 3">DFM31</strain>
    </source>
</reference>
<feature type="transmembrane region" description="Helical" evidence="1">
    <location>
        <begin position="103"/>
        <end position="122"/>
    </location>
</feature>
<evidence type="ECO:0000313" key="2">
    <source>
        <dbReference type="EMBL" id="MEV8465765.1"/>
    </source>
</evidence>
<protein>
    <recommendedName>
        <fullName evidence="4">FUSC family protein</fullName>
    </recommendedName>
</protein>
<keyword evidence="1" id="KW-0812">Transmembrane</keyword>
<feature type="transmembrane region" description="Helical" evidence="1">
    <location>
        <begin position="77"/>
        <end position="97"/>
    </location>
</feature>
<evidence type="ECO:0000313" key="3">
    <source>
        <dbReference type="Proteomes" id="UP001553161"/>
    </source>
</evidence>